<keyword evidence="4" id="KW-1185">Reference proteome</keyword>
<name>A0A7W7NSL2_9SPHN</name>
<dbReference type="Proteomes" id="UP000575241">
    <property type="component" value="Unassembled WGS sequence"/>
</dbReference>
<feature type="domain" description="Alpha 1,4-glycosyltransferase" evidence="2">
    <location>
        <begin position="166"/>
        <end position="214"/>
    </location>
</feature>
<dbReference type="GO" id="GO:0016758">
    <property type="term" value="F:hexosyltransferase activity"/>
    <property type="evidence" value="ECO:0007669"/>
    <property type="project" value="TreeGrafter"/>
</dbReference>
<dbReference type="SUPFAM" id="SSF53448">
    <property type="entry name" value="Nucleotide-diphospho-sugar transferases"/>
    <property type="match status" value="1"/>
</dbReference>
<gene>
    <name evidence="3" type="ORF">HNP52_001813</name>
</gene>
<proteinExistence type="predicted"/>
<dbReference type="PANTHER" id="PTHR12042:SF21">
    <property type="entry name" value="ALPHA1,4-GALACTOSYLTRANSFERASE 1-RELATED"/>
    <property type="match status" value="1"/>
</dbReference>
<dbReference type="GO" id="GO:0006688">
    <property type="term" value="P:glycosphingolipid biosynthetic process"/>
    <property type="evidence" value="ECO:0007669"/>
    <property type="project" value="TreeGrafter"/>
</dbReference>
<dbReference type="AlphaFoldDB" id="A0A7W7NSL2"/>
<dbReference type="Gene3D" id="3.90.550.20">
    <property type="match status" value="1"/>
</dbReference>
<dbReference type="PANTHER" id="PTHR12042">
    <property type="entry name" value="LACTOSYLCERAMIDE 4-ALPHA-GALACTOSYLTRANSFERASE ALPHA- 1,4-GALACTOSYLTRANSFERASE"/>
    <property type="match status" value="1"/>
</dbReference>
<comment type="caution">
    <text evidence="3">The sequence shown here is derived from an EMBL/GenBank/DDBJ whole genome shotgun (WGS) entry which is preliminary data.</text>
</comment>
<dbReference type="InterPro" id="IPR007652">
    <property type="entry name" value="A1-4-GlycosylTfrase_dom"/>
</dbReference>
<protein>
    <recommendedName>
        <fullName evidence="2">Alpha 1,4-glycosyltransferase domain-containing protein</fullName>
    </recommendedName>
</protein>
<dbReference type="GO" id="GO:0016020">
    <property type="term" value="C:membrane"/>
    <property type="evidence" value="ECO:0007669"/>
    <property type="project" value="GOC"/>
</dbReference>
<evidence type="ECO:0000256" key="1">
    <source>
        <dbReference type="ARBA" id="ARBA00022679"/>
    </source>
</evidence>
<accession>A0A7W7NSL2</accession>
<dbReference type="InterPro" id="IPR029044">
    <property type="entry name" value="Nucleotide-diphossugar_trans"/>
</dbReference>
<sequence length="230" mass="26006">MRAGHPLILYCYDEPAGIPEGVEVRDAATILPRESIIRHRTGSVSLFSNWFRYELQRQGAGIWIDSDIYLLRPITENRSFLFGFEDVGIINTAILRLPPDSSLLKRLLKIFEEDSVPAWLPRRPRLNAWWRLKTQGRTGLSEMPWGVTGPRALTALAAEEGVTHWALPPHIFYPLHYTQADRILDPAFSLADMTASDSVAIHLWNENIKHFKDKPAPPGSFLAQLQAEGA</sequence>
<keyword evidence="1" id="KW-0808">Transferase</keyword>
<dbReference type="EMBL" id="JACHLN010000002">
    <property type="protein sequence ID" value="MBB4838744.1"/>
    <property type="molecule type" value="Genomic_DNA"/>
</dbReference>
<organism evidence="3 4">
    <name type="scientific">Sphingomonas kyeonggiensis</name>
    <dbReference type="NCBI Taxonomy" id="1268553"/>
    <lineage>
        <taxon>Bacteria</taxon>
        <taxon>Pseudomonadati</taxon>
        <taxon>Pseudomonadota</taxon>
        <taxon>Alphaproteobacteria</taxon>
        <taxon>Sphingomonadales</taxon>
        <taxon>Sphingomonadaceae</taxon>
        <taxon>Sphingomonas</taxon>
    </lineage>
</organism>
<evidence type="ECO:0000259" key="2">
    <source>
        <dbReference type="Pfam" id="PF04572"/>
    </source>
</evidence>
<dbReference type="InterPro" id="IPR051981">
    <property type="entry name" value="Glycosyltransf_32"/>
</dbReference>
<evidence type="ECO:0000313" key="3">
    <source>
        <dbReference type="EMBL" id="MBB4838744.1"/>
    </source>
</evidence>
<dbReference type="Pfam" id="PF04572">
    <property type="entry name" value="Gb3_synth"/>
    <property type="match status" value="1"/>
</dbReference>
<dbReference type="RefSeq" id="WP_184165739.1">
    <property type="nucleotide sequence ID" value="NZ_JACHLN010000002.1"/>
</dbReference>
<evidence type="ECO:0000313" key="4">
    <source>
        <dbReference type="Proteomes" id="UP000575241"/>
    </source>
</evidence>
<reference evidence="3 4" key="1">
    <citation type="submission" date="2020-08" db="EMBL/GenBank/DDBJ databases">
        <title>Functional genomics of gut bacteria from endangered species of beetles.</title>
        <authorList>
            <person name="Carlos-Shanley C."/>
        </authorList>
    </citation>
    <scope>NUCLEOTIDE SEQUENCE [LARGE SCALE GENOMIC DNA]</scope>
    <source>
        <strain evidence="3 4">S00224</strain>
    </source>
</reference>